<evidence type="ECO:0000256" key="1">
    <source>
        <dbReference type="ARBA" id="ARBA00004370"/>
    </source>
</evidence>
<name>A0AAN4Z3C1_9BILA</name>
<dbReference type="GO" id="GO:0016020">
    <property type="term" value="C:membrane"/>
    <property type="evidence" value="ECO:0007669"/>
    <property type="project" value="UniProtKB-SubCell"/>
</dbReference>
<feature type="non-terminal residue" evidence="9">
    <location>
        <position position="62"/>
    </location>
</feature>
<evidence type="ECO:0000256" key="3">
    <source>
        <dbReference type="ARBA" id="ARBA00022692"/>
    </source>
</evidence>
<evidence type="ECO:0000256" key="5">
    <source>
        <dbReference type="ARBA" id="ARBA00023136"/>
    </source>
</evidence>
<evidence type="ECO:0008006" key="13">
    <source>
        <dbReference type="Google" id="ProtNLM"/>
    </source>
</evidence>
<keyword evidence="12" id="KW-1185">Reference proteome</keyword>
<keyword evidence="7" id="KW-0732">Signal</keyword>
<reference evidence="9" key="2">
    <citation type="submission" date="2023-06" db="EMBL/GenBank/DDBJ databases">
        <title>Genome assembly of Pristionchus species.</title>
        <authorList>
            <person name="Yoshida K."/>
            <person name="Sommer R.J."/>
        </authorList>
    </citation>
    <scope>NUCLEOTIDE SEQUENCE</scope>
    <source>
        <strain evidence="9 12">RS5460</strain>
    </source>
</reference>
<evidence type="ECO:0000256" key="4">
    <source>
        <dbReference type="ARBA" id="ARBA00022989"/>
    </source>
</evidence>
<evidence type="ECO:0000313" key="8">
    <source>
        <dbReference type="EMBL" id="GMR33377.1"/>
    </source>
</evidence>
<comment type="subcellular location">
    <subcellularLocation>
        <location evidence="1">Membrane</location>
    </subcellularLocation>
</comment>
<protein>
    <recommendedName>
        <fullName evidence="13">YqaE/Pmp3 family membrane protein</fullName>
    </recommendedName>
</protein>
<dbReference type="PANTHER" id="PTHR21659">
    <property type="entry name" value="HYDROPHOBIC PROTEIN RCI2 LOW TEMPERATURE AND SALT RESPONSIVE PROTEIN LTI6 -RELATED"/>
    <property type="match status" value="1"/>
</dbReference>
<comment type="caution">
    <text evidence="9">The sequence shown here is derived from an EMBL/GenBank/DDBJ whole genome shotgun (WGS) entry which is preliminary data.</text>
</comment>
<evidence type="ECO:0000313" key="10">
    <source>
        <dbReference type="EMBL" id="GMR33390.1"/>
    </source>
</evidence>
<keyword evidence="4 6" id="KW-1133">Transmembrane helix</keyword>
<evidence type="ECO:0000256" key="6">
    <source>
        <dbReference type="SAM" id="Phobius"/>
    </source>
</evidence>
<dbReference type="EMBL" id="BTRK01000001">
    <property type="protein sequence ID" value="GMR33390.1"/>
    <property type="molecule type" value="Genomic_DNA"/>
</dbReference>
<dbReference type="EMBL" id="BTRK01000001">
    <property type="protein sequence ID" value="GMR33383.1"/>
    <property type="molecule type" value="Genomic_DNA"/>
</dbReference>
<evidence type="ECO:0000313" key="9">
    <source>
        <dbReference type="EMBL" id="GMR33383.1"/>
    </source>
</evidence>
<evidence type="ECO:0000256" key="7">
    <source>
        <dbReference type="SAM" id="SignalP"/>
    </source>
</evidence>
<keyword evidence="5 6" id="KW-0472">Membrane</keyword>
<dbReference type="InterPro" id="IPR000612">
    <property type="entry name" value="PMP3"/>
</dbReference>
<evidence type="ECO:0000313" key="12">
    <source>
        <dbReference type="Proteomes" id="UP001328107"/>
    </source>
</evidence>
<comment type="similarity">
    <text evidence="2">Belongs to the UPF0057 (PMP3) family.</text>
</comment>
<feature type="chain" id="PRO_5044710143" description="YqaE/Pmp3 family membrane protein" evidence="7">
    <location>
        <begin position="19"/>
        <end position="62"/>
    </location>
</feature>
<dbReference type="PANTHER" id="PTHR21659:SF112">
    <property type="entry name" value="PROTEIN SNA2-RELATED"/>
    <property type="match status" value="1"/>
</dbReference>
<feature type="non-terminal residue" evidence="9">
    <location>
        <position position="1"/>
    </location>
</feature>
<gene>
    <name evidence="8" type="ORF">PMAYCL1PPCAC_03572</name>
    <name evidence="9" type="ORF">PMAYCL1PPCAC_03578</name>
    <name evidence="10" type="ORF">PMAYCL1PPCAC_03585</name>
    <name evidence="11" type="ORF">PMAYCL1PPCAC_03586</name>
</gene>
<proteinExistence type="inferred from homology"/>
<feature type="signal peptide" evidence="7">
    <location>
        <begin position="1"/>
        <end position="18"/>
    </location>
</feature>
<keyword evidence="3 6" id="KW-0812">Transmembrane</keyword>
<evidence type="ECO:0000313" key="11">
    <source>
        <dbReference type="EMBL" id="GMR33391.1"/>
    </source>
</evidence>
<dbReference type="Proteomes" id="UP001328107">
    <property type="component" value="Unassembled WGS sequence"/>
</dbReference>
<dbReference type="Pfam" id="PF01679">
    <property type="entry name" value="Pmp3"/>
    <property type="match status" value="1"/>
</dbReference>
<organism evidence="9 12">
    <name type="scientific">Pristionchus mayeri</name>
    <dbReference type="NCBI Taxonomy" id="1317129"/>
    <lineage>
        <taxon>Eukaryota</taxon>
        <taxon>Metazoa</taxon>
        <taxon>Ecdysozoa</taxon>
        <taxon>Nematoda</taxon>
        <taxon>Chromadorea</taxon>
        <taxon>Rhabditida</taxon>
        <taxon>Rhabditina</taxon>
        <taxon>Diplogasteromorpha</taxon>
        <taxon>Diplogasteroidea</taxon>
        <taxon>Neodiplogasteridae</taxon>
        <taxon>Pristionchus</taxon>
    </lineage>
</organism>
<feature type="transmembrane region" description="Helical" evidence="6">
    <location>
        <begin position="28"/>
        <end position="49"/>
    </location>
</feature>
<dbReference type="EMBL" id="BTRK01000001">
    <property type="protein sequence ID" value="GMR33391.1"/>
    <property type="molecule type" value="Genomic_DNA"/>
</dbReference>
<sequence>GKTCLMLLAFFCPPLAVGVHIGCECDLCINFLLTFLLWLPGVIHAWYVILAKQRPHHHDDHH</sequence>
<accession>A0AAN4Z3C1</accession>
<dbReference type="EMBL" id="BTRK01000001">
    <property type="protein sequence ID" value="GMR33377.1"/>
    <property type="molecule type" value="Genomic_DNA"/>
</dbReference>
<reference evidence="12" key="1">
    <citation type="submission" date="2022-10" db="EMBL/GenBank/DDBJ databases">
        <title>Genome assembly of Pristionchus species.</title>
        <authorList>
            <person name="Yoshida K."/>
            <person name="Sommer R.J."/>
        </authorList>
    </citation>
    <scope>NUCLEOTIDE SEQUENCE [LARGE SCALE GENOMIC DNA]</scope>
    <source>
        <strain evidence="11 12">RS5460</strain>
    </source>
</reference>
<dbReference type="AlphaFoldDB" id="A0AAN4Z3C1"/>
<evidence type="ECO:0000256" key="2">
    <source>
        <dbReference type="ARBA" id="ARBA00009530"/>
    </source>
</evidence>